<keyword evidence="2" id="KW-1185">Reference proteome</keyword>
<name>A0ABU5HX91_9HYPH</name>
<gene>
    <name evidence="1" type="ORF">U0C82_01200</name>
</gene>
<dbReference type="RefSeq" id="WP_322185063.1">
    <property type="nucleotide sequence ID" value="NZ_JAXLPB010000001.1"/>
</dbReference>
<dbReference type="InterPro" id="IPR010265">
    <property type="entry name" value="Phage_lambda_TipM"/>
</dbReference>
<protein>
    <submittedName>
        <fullName evidence="1">Phage tail protein</fullName>
    </submittedName>
</protein>
<dbReference type="EMBL" id="JAXLPB010000001">
    <property type="protein sequence ID" value="MDY8107762.1"/>
    <property type="molecule type" value="Genomic_DNA"/>
</dbReference>
<comment type="caution">
    <text evidence="1">The sequence shown here is derived from an EMBL/GenBank/DDBJ whole genome shotgun (WGS) entry which is preliminary data.</text>
</comment>
<reference evidence="1 2" key="1">
    <citation type="submission" date="2023-12" db="EMBL/GenBank/DDBJ databases">
        <title>Description of Novel Strain Fulvimarina sp. 2208YS6-2-32 isolated from Uroteuthis (Photololigo) edulis.</title>
        <authorList>
            <person name="Park J.-S."/>
        </authorList>
    </citation>
    <scope>NUCLEOTIDE SEQUENCE [LARGE SCALE GENOMIC DNA]</scope>
    <source>
        <strain evidence="1 2">2208YS6-2-32</strain>
    </source>
</reference>
<dbReference type="Pfam" id="PF05939">
    <property type="entry name" value="Phage_min_tail"/>
    <property type="match status" value="1"/>
</dbReference>
<accession>A0ABU5HX91</accession>
<organism evidence="1 2">
    <name type="scientific">Fulvimarina uroteuthidis</name>
    <dbReference type="NCBI Taxonomy" id="3098149"/>
    <lineage>
        <taxon>Bacteria</taxon>
        <taxon>Pseudomonadati</taxon>
        <taxon>Pseudomonadota</taxon>
        <taxon>Alphaproteobacteria</taxon>
        <taxon>Hyphomicrobiales</taxon>
        <taxon>Aurantimonadaceae</taxon>
        <taxon>Fulvimarina</taxon>
    </lineage>
</organism>
<sequence>MVLETLTPPVSPSIGMTDKPEIKIARTDFGDGYTQTTPLGINHIRRVVTLRWNVLALDDKEAIEGFLVRHGGYKPFFYRIPREPAVLKWTCDDWNTSRNTGGFASIEATFRQSFDLRT</sequence>
<dbReference type="Proteomes" id="UP001294412">
    <property type="component" value="Unassembled WGS sequence"/>
</dbReference>
<evidence type="ECO:0000313" key="1">
    <source>
        <dbReference type="EMBL" id="MDY8107762.1"/>
    </source>
</evidence>
<proteinExistence type="predicted"/>
<evidence type="ECO:0000313" key="2">
    <source>
        <dbReference type="Proteomes" id="UP001294412"/>
    </source>
</evidence>